<sequence length="374" mass="40246">MPIPVFLSAFTRSFRRDRLLHALFVAGFLLMLVSPLPWRQLSSSIDYATLATLAGLMVLTKGIEESGYLDHLGASIVARLRHERSLALFLVAAAAALSTVLTNDIALFIIVPLTVGLSGVASLPIGRLVVFEALAVNAGSMLTPIGNPQNILLWQKSGLSFVAFIVQMAPLALAIVTLLLLVTCWAFPARPISAVTRERWQAYSRGLLGACVVLYLAFLLLLDLGHLGYALLLVLAGALLAFRRVLIDVDWSLIAVFALMFVDIRLLTGLPLLRDLLAQLGQLHGAGLFLAGIGLSQLISNVPAAILLTEYSQSYRLIAYAVNVGGFGFALGSLANLIALRMAGTPGIWRSFHRVSLPFLLVVALGGWVALSWR</sequence>
<organism evidence="8 9">
    <name type="scientific">Crenobacter oryzisoli</name>
    <dbReference type="NCBI Taxonomy" id="3056844"/>
    <lineage>
        <taxon>Bacteria</taxon>
        <taxon>Pseudomonadati</taxon>
        <taxon>Pseudomonadota</taxon>
        <taxon>Betaproteobacteria</taxon>
        <taxon>Neisseriales</taxon>
        <taxon>Neisseriaceae</taxon>
        <taxon>Crenobacter</taxon>
    </lineage>
</organism>
<keyword evidence="5 6" id="KW-0472">Membrane</keyword>
<evidence type="ECO:0000313" key="8">
    <source>
        <dbReference type="EMBL" id="MDN0074038.1"/>
    </source>
</evidence>
<feature type="transmembrane region" description="Helical" evidence="6">
    <location>
        <begin position="229"/>
        <end position="247"/>
    </location>
</feature>
<protein>
    <submittedName>
        <fullName evidence="8">SLC13 family permease</fullName>
    </submittedName>
</protein>
<dbReference type="InterPro" id="IPR004680">
    <property type="entry name" value="Cit_transptr-like_dom"/>
</dbReference>
<evidence type="ECO:0000313" key="9">
    <source>
        <dbReference type="Proteomes" id="UP001168540"/>
    </source>
</evidence>
<keyword evidence="3 6" id="KW-0812">Transmembrane</keyword>
<feature type="transmembrane region" description="Helical" evidence="6">
    <location>
        <begin position="318"/>
        <end position="340"/>
    </location>
</feature>
<feature type="transmembrane region" description="Helical" evidence="6">
    <location>
        <begin position="85"/>
        <end position="113"/>
    </location>
</feature>
<dbReference type="RefSeq" id="WP_289828585.1">
    <property type="nucleotide sequence ID" value="NZ_JAUEDK010000005.1"/>
</dbReference>
<feature type="transmembrane region" description="Helical" evidence="6">
    <location>
        <begin position="20"/>
        <end position="38"/>
    </location>
</feature>
<feature type="transmembrane region" description="Helical" evidence="6">
    <location>
        <begin position="352"/>
        <end position="371"/>
    </location>
</feature>
<reference evidence="8" key="1">
    <citation type="submission" date="2023-06" db="EMBL/GenBank/DDBJ databases">
        <authorList>
            <person name="Zhang S."/>
        </authorList>
    </citation>
    <scope>NUCLEOTIDE SEQUENCE</scope>
    <source>
        <strain evidence="8">SG2303</strain>
    </source>
</reference>
<proteinExistence type="predicted"/>
<evidence type="ECO:0000256" key="6">
    <source>
        <dbReference type="SAM" id="Phobius"/>
    </source>
</evidence>
<dbReference type="EMBL" id="JAUEDK010000005">
    <property type="protein sequence ID" value="MDN0074038.1"/>
    <property type="molecule type" value="Genomic_DNA"/>
</dbReference>
<feature type="domain" description="Citrate transporter-like" evidence="7">
    <location>
        <begin position="16"/>
        <end position="309"/>
    </location>
</feature>
<dbReference type="Proteomes" id="UP001168540">
    <property type="component" value="Unassembled WGS sequence"/>
</dbReference>
<evidence type="ECO:0000256" key="3">
    <source>
        <dbReference type="ARBA" id="ARBA00022692"/>
    </source>
</evidence>
<feature type="transmembrane region" description="Helical" evidence="6">
    <location>
        <begin position="202"/>
        <end position="222"/>
    </location>
</feature>
<evidence type="ECO:0000259" key="7">
    <source>
        <dbReference type="Pfam" id="PF03600"/>
    </source>
</evidence>
<accession>A0ABT7XJU1</accession>
<feature type="transmembrane region" description="Helical" evidence="6">
    <location>
        <begin position="285"/>
        <end position="306"/>
    </location>
</feature>
<dbReference type="PANTHER" id="PTHR43568:SF1">
    <property type="entry name" value="P PROTEIN"/>
    <property type="match status" value="1"/>
</dbReference>
<evidence type="ECO:0000256" key="4">
    <source>
        <dbReference type="ARBA" id="ARBA00022989"/>
    </source>
</evidence>
<dbReference type="Pfam" id="PF03600">
    <property type="entry name" value="CitMHS"/>
    <property type="match status" value="1"/>
</dbReference>
<feature type="transmembrane region" description="Helical" evidence="6">
    <location>
        <begin position="125"/>
        <end position="146"/>
    </location>
</feature>
<dbReference type="PANTHER" id="PTHR43568">
    <property type="entry name" value="P PROTEIN"/>
    <property type="match status" value="1"/>
</dbReference>
<feature type="transmembrane region" description="Helical" evidence="6">
    <location>
        <begin position="253"/>
        <end position="273"/>
    </location>
</feature>
<comment type="subcellular location">
    <subcellularLocation>
        <location evidence="1">Membrane</location>
        <topology evidence="1">Multi-pass membrane protein</topology>
    </subcellularLocation>
</comment>
<keyword evidence="4 6" id="KW-1133">Transmembrane helix</keyword>
<dbReference type="InterPro" id="IPR051475">
    <property type="entry name" value="Diverse_Ion_Transporter"/>
</dbReference>
<comment type="caution">
    <text evidence="8">The sequence shown here is derived from an EMBL/GenBank/DDBJ whole genome shotgun (WGS) entry which is preliminary data.</text>
</comment>
<keyword evidence="2" id="KW-0813">Transport</keyword>
<evidence type="ECO:0000256" key="2">
    <source>
        <dbReference type="ARBA" id="ARBA00022448"/>
    </source>
</evidence>
<gene>
    <name evidence="8" type="ORF">QU481_03940</name>
</gene>
<keyword evidence="9" id="KW-1185">Reference proteome</keyword>
<name>A0ABT7XJU1_9NEIS</name>
<evidence type="ECO:0000256" key="1">
    <source>
        <dbReference type="ARBA" id="ARBA00004141"/>
    </source>
</evidence>
<evidence type="ECO:0000256" key="5">
    <source>
        <dbReference type="ARBA" id="ARBA00023136"/>
    </source>
</evidence>
<feature type="transmembrane region" description="Helical" evidence="6">
    <location>
        <begin position="158"/>
        <end position="182"/>
    </location>
</feature>